<organism evidence="2 3">
    <name type="scientific">Streptomyces virginiae</name>
    <name type="common">Streptomyces cinnamonensis</name>
    <dbReference type="NCBI Taxonomy" id="1961"/>
    <lineage>
        <taxon>Bacteria</taxon>
        <taxon>Bacillati</taxon>
        <taxon>Actinomycetota</taxon>
        <taxon>Actinomycetes</taxon>
        <taxon>Kitasatosporales</taxon>
        <taxon>Streptomycetaceae</taxon>
        <taxon>Streptomyces</taxon>
    </lineage>
</organism>
<evidence type="ECO:0000256" key="1">
    <source>
        <dbReference type="SAM" id="MobiDB-lite"/>
    </source>
</evidence>
<dbReference type="EMBL" id="BNDV01000002">
    <property type="protein sequence ID" value="GHI12024.1"/>
    <property type="molecule type" value="Genomic_DNA"/>
</dbReference>
<name>A0ABQ3NGV7_STRVG</name>
<feature type="region of interest" description="Disordered" evidence="1">
    <location>
        <begin position="16"/>
        <end position="55"/>
    </location>
</feature>
<evidence type="ECO:0000313" key="2">
    <source>
        <dbReference type="EMBL" id="GHI12024.1"/>
    </source>
</evidence>
<dbReference type="Proteomes" id="UP000660554">
    <property type="component" value="Unassembled WGS sequence"/>
</dbReference>
<evidence type="ECO:0000313" key="3">
    <source>
        <dbReference type="Proteomes" id="UP000660554"/>
    </source>
</evidence>
<accession>A0ABQ3NGV7</accession>
<gene>
    <name evidence="2" type="ORF">Scinn_14870</name>
</gene>
<comment type="caution">
    <text evidence="2">The sequence shown here is derived from an EMBL/GenBank/DDBJ whole genome shotgun (WGS) entry which is preliminary data.</text>
</comment>
<proteinExistence type="predicted"/>
<sequence>MTAVAGVVMAVGVQNMSRPVVSGASAESSVTARPADVDTGSGTDVGAKPEDDQWT</sequence>
<keyword evidence="3" id="KW-1185">Reference proteome</keyword>
<protein>
    <submittedName>
        <fullName evidence="2">Uncharacterized protein</fullName>
    </submittedName>
</protein>
<reference evidence="3" key="1">
    <citation type="submission" date="2020-09" db="EMBL/GenBank/DDBJ databases">
        <title>Whole genome shotgun sequence of Streptomyces cinnamonensis NBRC 15873.</title>
        <authorList>
            <person name="Komaki H."/>
            <person name="Tamura T."/>
        </authorList>
    </citation>
    <scope>NUCLEOTIDE SEQUENCE [LARGE SCALE GENOMIC DNA]</scope>
    <source>
        <strain evidence="3">NBRC 15873</strain>
    </source>
</reference>